<evidence type="ECO:0000313" key="3">
    <source>
        <dbReference type="EMBL" id="RLJ36205.1"/>
    </source>
</evidence>
<feature type="transmembrane region" description="Helical" evidence="2">
    <location>
        <begin position="256"/>
        <end position="279"/>
    </location>
</feature>
<keyword evidence="2" id="KW-0812">Transmembrane</keyword>
<feature type="transmembrane region" description="Helical" evidence="2">
    <location>
        <begin position="222"/>
        <end position="244"/>
    </location>
</feature>
<comment type="caution">
    <text evidence="3">The sequence shown here is derived from an EMBL/GenBank/DDBJ whole genome shotgun (WGS) entry which is preliminary data.</text>
</comment>
<dbReference type="Proteomes" id="UP000269157">
    <property type="component" value="Unassembled WGS sequence"/>
</dbReference>
<dbReference type="EMBL" id="RCCE01000010">
    <property type="protein sequence ID" value="RLJ36205.1"/>
    <property type="molecule type" value="Genomic_DNA"/>
</dbReference>
<feature type="transmembrane region" description="Helical" evidence="2">
    <location>
        <begin position="142"/>
        <end position="160"/>
    </location>
</feature>
<evidence type="ECO:0000256" key="1">
    <source>
        <dbReference type="SAM" id="MobiDB-lite"/>
    </source>
</evidence>
<sequence>MFAYFALFSWPVVVFILFARLKATDALIWSILGGYLLLPVRTLYNPPILPTLDKSSVPAIAAMLAVAVWLGQQSKAVRTGAQGNGAQTFQGSVILPGWLPGSTIMRILLLVLILGTFATVLNNSVPQIYGPKISRGLRPFDAFSDTLTALTMLLPFFLGRKILAHPDAHKDILRIVCLAGLAYSLLALLEVRISPQLSKMLYGYHPGGWLQNLRGGGYRPTVFLAHGLFVGLFFSTAVLCALGYKRLGYKRYLWAMLWLLMTLVLVKSLGALIIALLLMPLVLIATPRMQMLVSSIITICFLSYPVLRTSGWVPVDALVSFAAKIDDRRAGSLSFRFENEDILLERAAQKPVFGWGGWSRSRVFDEKGRDISITDGTWIIKLGVGGWVKYITEFGLLTLSVLLLTFRKRRYEVALSTSLLCVVLAGNLIDLIPNSGLTPLSWLIAGALAGRLELTKAEISQADEPDPVDKKTPGYSRPRPEHAPASARAHVPKARSEKQYSRTPVRPSQ</sequence>
<feature type="region of interest" description="Disordered" evidence="1">
    <location>
        <begin position="459"/>
        <end position="509"/>
    </location>
</feature>
<feature type="transmembrane region" description="Helical" evidence="2">
    <location>
        <begin position="56"/>
        <end position="72"/>
    </location>
</feature>
<dbReference type="RefSeq" id="WP_121028308.1">
    <property type="nucleotide sequence ID" value="NZ_RCCE01000010.1"/>
</dbReference>
<organism evidence="3 4">
    <name type="scientific">Litoreibacter meonggei</name>
    <dbReference type="NCBI Taxonomy" id="1049199"/>
    <lineage>
        <taxon>Bacteria</taxon>
        <taxon>Pseudomonadati</taxon>
        <taxon>Pseudomonadota</taxon>
        <taxon>Alphaproteobacteria</taxon>
        <taxon>Rhodobacterales</taxon>
        <taxon>Roseobacteraceae</taxon>
        <taxon>Litoreibacter</taxon>
    </lineage>
</organism>
<name>A0A497V6Q8_9RHOB</name>
<keyword evidence="2" id="KW-1133">Transmembrane helix</keyword>
<feature type="transmembrane region" description="Helical" evidence="2">
    <location>
        <begin position="27"/>
        <end position="44"/>
    </location>
</feature>
<reference evidence="3 4" key="1">
    <citation type="submission" date="2018-10" db="EMBL/GenBank/DDBJ databases">
        <title>Genomic Encyclopedia of Archaeal and Bacterial Type Strains, Phase II (KMG-II): from individual species to whole genera.</title>
        <authorList>
            <person name="Goeker M."/>
        </authorList>
    </citation>
    <scope>NUCLEOTIDE SEQUENCE [LARGE SCALE GENOMIC DNA]</scope>
    <source>
        <strain evidence="3 4">DSM 29466</strain>
    </source>
</reference>
<dbReference type="OrthoDB" id="7595044at2"/>
<evidence type="ECO:0008006" key="5">
    <source>
        <dbReference type="Google" id="ProtNLM"/>
    </source>
</evidence>
<gene>
    <name evidence="3" type="ORF">BCF46_3895</name>
</gene>
<proteinExistence type="predicted"/>
<feature type="transmembrane region" description="Helical" evidence="2">
    <location>
        <begin position="103"/>
        <end position="121"/>
    </location>
</feature>
<evidence type="ECO:0000313" key="4">
    <source>
        <dbReference type="Proteomes" id="UP000269157"/>
    </source>
</evidence>
<dbReference type="AlphaFoldDB" id="A0A497V6Q8"/>
<keyword evidence="2" id="KW-0472">Membrane</keyword>
<feature type="transmembrane region" description="Helical" evidence="2">
    <location>
        <begin position="5"/>
        <end position="21"/>
    </location>
</feature>
<accession>A0A497V6Q8</accession>
<feature type="compositionally biased region" description="Basic and acidic residues" evidence="1">
    <location>
        <begin position="467"/>
        <end position="482"/>
    </location>
</feature>
<evidence type="ECO:0000256" key="2">
    <source>
        <dbReference type="SAM" id="Phobius"/>
    </source>
</evidence>
<keyword evidence="4" id="KW-1185">Reference proteome</keyword>
<feature type="transmembrane region" description="Helical" evidence="2">
    <location>
        <begin position="172"/>
        <end position="191"/>
    </location>
</feature>
<protein>
    <recommendedName>
        <fullName evidence="5">O-antigen ligase-like membrane protein</fullName>
    </recommendedName>
</protein>